<dbReference type="RefSeq" id="XP_024335144.1">
    <property type="nucleotide sequence ID" value="XM_024486853.1"/>
</dbReference>
<organism evidence="2 3">
    <name type="scientific">Postia placenta MAD-698-R-SB12</name>
    <dbReference type="NCBI Taxonomy" id="670580"/>
    <lineage>
        <taxon>Eukaryota</taxon>
        <taxon>Fungi</taxon>
        <taxon>Dikarya</taxon>
        <taxon>Basidiomycota</taxon>
        <taxon>Agaricomycotina</taxon>
        <taxon>Agaricomycetes</taxon>
        <taxon>Polyporales</taxon>
        <taxon>Adustoporiaceae</taxon>
        <taxon>Rhodonia</taxon>
    </lineage>
</organism>
<keyword evidence="1" id="KW-0472">Membrane</keyword>
<feature type="transmembrane region" description="Helical" evidence="1">
    <location>
        <begin position="95"/>
        <end position="121"/>
    </location>
</feature>
<feature type="transmembrane region" description="Helical" evidence="1">
    <location>
        <begin position="20"/>
        <end position="45"/>
    </location>
</feature>
<name>A0A1X6MPX6_9APHY</name>
<dbReference type="EMBL" id="KZ110605">
    <property type="protein sequence ID" value="OSX58350.1"/>
    <property type="molecule type" value="Genomic_DNA"/>
</dbReference>
<gene>
    <name evidence="2" type="ORF">POSPLADRAFT_1154458</name>
</gene>
<sequence>MNSRPPPGSGMILRAYNANLRPVVIVVALLSAVWSLFSCVVLVLFADHSSSCDIEGYPKLGTFAIVLGSIYAVTCGIEIFGVTAASLQRMPMARLYALLTVVSALAIVGAGLIRVIVHFMLKNELIDECTKIAKGDTVIEQFGFWGPTFETKLNQSEANTCETHPVLASAVRLRPHADCHKTWSHDSFVEIISFIIEICACRSPSPLVRAPLTHVFIPMQSSPPSSARSPSPTHTSCTTRLALRMSRAPP</sequence>
<keyword evidence="1" id="KW-1133">Transmembrane helix</keyword>
<keyword evidence="3" id="KW-1185">Reference proteome</keyword>
<dbReference type="OrthoDB" id="3352285at2759"/>
<protein>
    <submittedName>
        <fullName evidence="2">Uncharacterized protein</fullName>
    </submittedName>
</protein>
<dbReference type="Proteomes" id="UP000194127">
    <property type="component" value="Unassembled WGS sequence"/>
</dbReference>
<feature type="transmembrane region" description="Helical" evidence="1">
    <location>
        <begin position="60"/>
        <end position="83"/>
    </location>
</feature>
<dbReference type="GeneID" id="36331802"/>
<evidence type="ECO:0000313" key="3">
    <source>
        <dbReference type="Proteomes" id="UP000194127"/>
    </source>
</evidence>
<accession>A0A1X6MPX6</accession>
<dbReference type="AlphaFoldDB" id="A0A1X6MPX6"/>
<evidence type="ECO:0000313" key="2">
    <source>
        <dbReference type="EMBL" id="OSX58350.1"/>
    </source>
</evidence>
<proteinExistence type="predicted"/>
<evidence type="ECO:0000256" key="1">
    <source>
        <dbReference type="SAM" id="Phobius"/>
    </source>
</evidence>
<reference evidence="2 3" key="1">
    <citation type="submission" date="2017-04" db="EMBL/GenBank/DDBJ databases">
        <title>Genome Sequence of the Model Brown-Rot Fungus Postia placenta SB12.</title>
        <authorList>
            <consortium name="DOE Joint Genome Institute"/>
            <person name="Gaskell J."/>
            <person name="Kersten P."/>
            <person name="Larrondo L.F."/>
            <person name="Canessa P."/>
            <person name="Martinez D."/>
            <person name="Hibbett D."/>
            <person name="Schmoll M."/>
            <person name="Kubicek C.P."/>
            <person name="Martinez A.T."/>
            <person name="Yadav J."/>
            <person name="Master E."/>
            <person name="Magnuson J.K."/>
            <person name="James T."/>
            <person name="Yaver D."/>
            <person name="Berka R."/>
            <person name="Labutti K."/>
            <person name="Lipzen A."/>
            <person name="Aerts A."/>
            <person name="Barry K."/>
            <person name="Henrissat B."/>
            <person name="Blanchette R."/>
            <person name="Grigoriev I."/>
            <person name="Cullen D."/>
        </authorList>
    </citation>
    <scope>NUCLEOTIDE SEQUENCE [LARGE SCALE GENOMIC DNA]</scope>
    <source>
        <strain evidence="2 3">MAD-698-R-SB12</strain>
    </source>
</reference>
<keyword evidence="1" id="KW-0812">Transmembrane</keyword>